<evidence type="ECO:0000256" key="3">
    <source>
        <dbReference type="ARBA" id="ARBA00023163"/>
    </source>
</evidence>
<accession>A0A1U9UVU9</accession>
<dbReference type="InterPro" id="IPR036388">
    <property type="entry name" value="WH-like_DNA-bd_sf"/>
</dbReference>
<proteinExistence type="predicted"/>
<dbReference type="GO" id="GO:0045892">
    <property type="term" value="P:negative regulation of DNA-templated transcription"/>
    <property type="evidence" value="ECO:0007669"/>
    <property type="project" value="TreeGrafter"/>
</dbReference>
<dbReference type="InterPro" id="IPR000524">
    <property type="entry name" value="Tscrpt_reg_HTH_GntR"/>
</dbReference>
<evidence type="ECO:0000259" key="4">
    <source>
        <dbReference type="PROSITE" id="PS50949"/>
    </source>
</evidence>
<keyword evidence="2" id="KW-0238">DNA-binding</keyword>
<evidence type="ECO:0000256" key="1">
    <source>
        <dbReference type="ARBA" id="ARBA00023015"/>
    </source>
</evidence>
<evidence type="ECO:0000313" key="5">
    <source>
        <dbReference type="EMBL" id="AQV96803.1"/>
    </source>
</evidence>
<dbReference type="SMART" id="SM00345">
    <property type="entry name" value="HTH_GNTR"/>
    <property type="match status" value="1"/>
</dbReference>
<feature type="domain" description="HTH gntR-type" evidence="4">
    <location>
        <begin position="17"/>
        <end position="85"/>
    </location>
</feature>
<dbReference type="PANTHER" id="PTHR44846">
    <property type="entry name" value="MANNOSYL-D-GLYCERATE TRANSPORT/METABOLISM SYSTEM REPRESSOR MNGR-RELATED"/>
    <property type="match status" value="1"/>
</dbReference>
<dbReference type="PANTHER" id="PTHR44846:SF1">
    <property type="entry name" value="MANNOSYL-D-GLYCERATE TRANSPORT_METABOLISM SYSTEM REPRESSOR MNGR-RELATED"/>
    <property type="match status" value="1"/>
</dbReference>
<dbReference type="KEGG" id="cuh:BJN34_23365"/>
<protein>
    <submittedName>
        <fullName evidence="5">GntR family transcriptional regulator</fullName>
    </submittedName>
</protein>
<dbReference type="AlphaFoldDB" id="A0A1U9UVU9"/>
<keyword evidence="1" id="KW-0805">Transcription regulation</keyword>
<keyword evidence="3" id="KW-0804">Transcription</keyword>
<dbReference type="EMBL" id="CP017758">
    <property type="protein sequence ID" value="AQV96803.1"/>
    <property type="molecule type" value="Genomic_DNA"/>
</dbReference>
<dbReference type="SMART" id="SM00866">
    <property type="entry name" value="UTRA"/>
    <property type="match status" value="1"/>
</dbReference>
<dbReference type="InterPro" id="IPR050679">
    <property type="entry name" value="Bact_HTH_transcr_reg"/>
</dbReference>
<dbReference type="PRINTS" id="PR00035">
    <property type="entry name" value="HTHGNTR"/>
</dbReference>
<dbReference type="SUPFAM" id="SSF46785">
    <property type="entry name" value="Winged helix' DNA-binding domain"/>
    <property type="match status" value="1"/>
</dbReference>
<dbReference type="PROSITE" id="PS50949">
    <property type="entry name" value="HTH_GNTR"/>
    <property type="match status" value="1"/>
</dbReference>
<dbReference type="InterPro" id="IPR011663">
    <property type="entry name" value="UTRA"/>
</dbReference>
<sequence length="270" mass="29433">MSRSSPVTPSRARVPGTALNRQLFIVLRDEITRGVYAESGALPKEEKLCERFGVSRITVRRALADLAALGLVERRHGLGTFVKASTLASRSSPTLSVIDGLRQTARETEVEVLNVERVPAPPDVAAVLQLKPGEAAVHALRLRKMEGVPVMLTDAWVPAALGKRVSAAALRKHALFEILMAQGVKFGRVVQEITAQLADPTYAGWLQTEVGAPLLKLVRLLHDPEEHPIQYLTVYLSPERSRILMAIPAERVNTLSAGQVVHDVLTNSDL</sequence>
<evidence type="ECO:0000313" key="6">
    <source>
        <dbReference type="Proteomes" id="UP000189627"/>
    </source>
</evidence>
<dbReference type="GO" id="GO:0003677">
    <property type="term" value="F:DNA binding"/>
    <property type="evidence" value="ECO:0007669"/>
    <property type="project" value="UniProtKB-KW"/>
</dbReference>
<name>A0A1U9UVU9_CUPNE</name>
<dbReference type="InterPro" id="IPR028978">
    <property type="entry name" value="Chorismate_lyase_/UTRA_dom_sf"/>
</dbReference>
<dbReference type="GO" id="GO:0003700">
    <property type="term" value="F:DNA-binding transcription factor activity"/>
    <property type="evidence" value="ECO:0007669"/>
    <property type="project" value="InterPro"/>
</dbReference>
<dbReference type="Gene3D" id="1.10.10.10">
    <property type="entry name" value="Winged helix-like DNA-binding domain superfamily/Winged helix DNA-binding domain"/>
    <property type="match status" value="1"/>
</dbReference>
<dbReference type="OrthoDB" id="8584262at2"/>
<dbReference type="Pfam" id="PF07702">
    <property type="entry name" value="UTRA"/>
    <property type="match status" value="1"/>
</dbReference>
<evidence type="ECO:0000256" key="2">
    <source>
        <dbReference type="ARBA" id="ARBA00023125"/>
    </source>
</evidence>
<dbReference type="InterPro" id="IPR036390">
    <property type="entry name" value="WH_DNA-bd_sf"/>
</dbReference>
<gene>
    <name evidence="5" type="ORF">BJN34_23365</name>
</gene>
<dbReference type="Gene3D" id="3.40.1410.10">
    <property type="entry name" value="Chorismate lyase-like"/>
    <property type="match status" value="1"/>
</dbReference>
<reference evidence="6" key="1">
    <citation type="submission" date="2017-02" db="EMBL/GenBank/DDBJ databases">
        <title>Complete genome sequence of Cupriavidus necator strain NH9, a 3-chlorobenzoate degrader.</title>
        <authorList>
            <person name="Moriuchi R."/>
            <person name="Dohra H."/>
            <person name="Ogawa N."/>
        </authorList>
    </citation>
    <scope>NUCLEOTIDE SEQUENCE [LARGE SCALE GENOMIC DNA]</scope>
    <source>
        <strain evidence="6">NH9</strain>
    </source>
</reference>
<dbReference type="SUPFAM" id="SSF64288">
    <property type="entry name" value="Chorismate lyase-like"/>
    <property type="match status" value="1"/>
</dbReference>
<organism evidence="5 6">
    <name type="scientific">Cupriavidus necator</name>
    <name type="common">Alcaligenes eutrophus</name>
    <name type="synonym">Ralstonia eutropha</name>
    <dbReference type="NCBI Taxonomy" id="106590"/>
    <lineage>
        <taxon>Bacteria</taxon>
        <taxon>Pseudomonadati</taxon>
        <taxon>Pseudomonadota</taxon>
        <taxon>Betaproteobacteria</taxon>
        <taxon>Burkholderiales</taxon>
        <taxon>Burkholderiaceae</taxon>
        <taxon>Cupriavidus</taxon>
    </lineage>
</organism>
<dbReference type="Pfam" id="PF00392">
    <property type="entry name" value="GntR"/>
    <property type="match status" value="1"/>
</dbReference>
<dbReference type="Proteomes" id="UP000189627">
    <property type="component" value="Chromosome 2"/>
</dbReference>